<reference evidence="1" key="1">
    <citation type="journal article" date="2014" name="Front. Microbiol.">
        <title>High frequency of phylogenetically diverse reductive dehalogenase-homologous genes in deep subseafloor sedimentary metagenomes.</title>
        <authorList>
            <person name="Kawai M."/>
            <person name="Futagami T."/>
            <person name="Toyoda A."/>
            <person name="Takaki Y."/>
            <person name="Nishi S."/>
            <person name="Hori S."/>
            <person name="Arai W."/>
            <person name="Tsubouchi T."/>
            <person name="Morono Y."/>
            <person name="Uchiyama I."/>
            <person name="Ito T."/>
            <person name="Fujiyama A."/>
            <person name="Inagaki F."/>
            <person name="Takami H."/>
        </authorList>
    </citation>
    <scope>NUCLEOTIDE SEQUENCE</scope>
    <source>
        <strain evidence="1">Expedition CK06-06</strain>
    </source>
</reference>
<proteinExistence type="predicted"/>
<dbReference type="AlphaFoldDB" id="X0UBD5"/>
<evidence type="ECO:0000313" key="1">
    <source>
        <dbReference type="EMBL" id="GAF85800.1"/>
    </source>
</evidence>
<sequence length="139" mass="15909">DAYTNLAEEDKMRLVATHHDFILLWGALDKYAYDHNGLLPDSLEGLVPDYLHNLPKDPFVDQSNLSAGENEGKQSTKEVLSYRYRPGSPGNRAWIISSVGLPDFPYQSANRNGLYIIRGMWRSGINPLWMKPKILYTRR</sequence>
<dbReference type="EMBL" id="BARS01001207">
    <property type="protein sequence ID" value="GAF85800.1"/>
    <property type="molecule type" value="Genomic_DNA"/>
</dbReference>
<organism evidence="1">
    <name type="scientific">marine sediment metagenome</name>
    <dbReference type="NCBI Taxonomy" id="412755"/>
    <lineage>
        <taxon>unclassified sequences</taxon>
        <taxon>metagenomes</taxon>
        <taxon>ecological metagenomes</taxon>
    </lineage>
</organism>
<comment type="caution">
    <text evidence="1">The sequence shown here is derived from an EMBL/GenBank/DDBJ whole genome shotgun (WGS) entry which is preliminary data.</text>
</comment>
<accession>X0UBD5</accession>
<dbReference type="InterPro" id="IPR045584">
    <property type="entry name" value="Pilin-like"/>
</dbReference>
<feature type="non-terminal residue" evidence="1">
    <location>
        <position position="1"/>
    </location>
</feature>
<protein>
    <submittedName>
        <fullName evidence="1">Uncharacterized protein</fullName>
    </submittedName>
</protein>
<gene>
    <name evidence="1" type="ORF">S01H1_02494</name>
</gene>
<dbReference type="SUPFAM" id="SSF54523">
    <property type="entry name" value="Pili subunits"/>
    <property type="match status" value="1"/>
</dbReference>
<name>X0UBD5_9ZZZZ</name>